<evidence type="ECO:0000256" key="2">
    <source>
        <dbReference type="ARBA" id="ARBA00011475"/>
    </source>
</evidence>
<dbReference type="GO" id="GO:0006526">
    <property type="term" value="P:L-arginine biosynthetic process"/>
    <property type="evidence" value="ECO:0007669"/>
    <property type="project" value="InterPro"/>
</dbReference>
<comment type="subunit">
    <text evidence="2">Heterotetramer of two alpha and two beta chains.</text>
</comment>
<name>A0A3D8IVT5_9HELI</name>
<gene>
    <name evidence="6" type="ORF">CQA62_05845</name>
</gene>
<comment type="caution">
    <text evidence="6">The sequence shown here is derived from an EMBL/GenBank/DDBJ whole genome shotgun (WGS) entry which is preliminary data.</text>
</comment>
<keyword evidence="3" id="KW-0808">Transferase</keyword>
<dbReference type="GO" id="GO:0004358">
    <property type="term" value="F:L-glutamate N-acetyltransferase activity, acting on acetyl-L-ornithine as donor"/>
    <property type="evidence" value="ECO:0007669"/>
    <property type="project" value="InterPro"/>
</dbReference>
<dbReference type="EMBL" id="NXLU01000007">
    <property type="protein sequence ID" value="RDU68744.1"/>
    <property type="molecule type" value="Genomic_DNA"/>
</dbReference>
<reference evidence="6 7" key="1">
    <citation type="submission" date="2018-04" db="EMBL/GenBank/DDBJ databases">
        <title>Novel Campyloabacter and Helicobacter Species and Strains.</title>
        <authorList>
            <person name="Mannion A.J."/>
            <person name="Shen Z."/>
            <person name="Fox J.G."/>
        </authorList>
    </citation>
    <scope>NUCLEOTIDE SEQUENCE [LARGE SCALE GENOMIC DNA]</scope>
    <source>
        <strain evidence="6 7">ATCC 700242</strain>
    </source>
</reference>
<dbReference type="Pfam" id="PF01960">
    <property type="entry name" value="ArgJ"/>
    <property type="match status" value="1"/>
</dbReference>
<accession>A0A3D8IVT5</accession>
<keyword evidence="7" id="KW-1185">Reference proteome</keyword>
<evidence type="ECO:0000313" key="7">
    <source>
        <dbReference type="Proteomes" id="UP000257067"/>
    </source>
</evidence>
<dbReference type="SUPFAM" id="SSF56266">
    <property type="entry name" value="DmpA/ArgJ-like"/>
    <property type="match status" value="1"/>
</dbReference>
<dbReference type="OrthoDB" id="9804242at2"/>
<evidence type="ECO:0000313" key="6">
    <source>
        <dbReference type="EMBL" id="RDU68744.1"/>
    </source>
</evidence>
<dbReference type="InterPro" id="IPR042195">
    <property type="entry name" value="ArgJ_beta_C"/>
</dbReference>
<evidence type="ECO:0000256" key="3">
    <source>
        <dbReference type="ARBA" id="ARBA00022679"/>
    </source>
</evidence>
<comment type="similarity">
    <text evidence="1">Belongs to the ArgJ family.</text>
</comment>
<keyword evidence="4" id="KW-0068">Autocatalytic cleavage</keyword>
<sequence>MKKESFSITCDLGMGEGEFVTYACDLGYKYIEINSDYRS</sequence>
<dbReference type="Proteomes" id="UP000257067">
    <property type="component" value="Unassembled WGS sequence"/>
</dbReference>
<protein>
    <submittedName>
        <fullName evidence="6">Uncharacterized protein</fullName>
    </submittedName>
</protein>
<dbReference type="Gene3D" id="3.10.20.340">
    <property type="entry name" value="ArgJ beta chain, C-terminal domain"/>
    <property type="match status" value="1"/>
</dbReference>
<keyword evidence="5" id="KW-0012">Acyltransferase</keyword>
<evidence type="ECO:0000256" key="1">
    <source>
        <dbReference type="ARBA" id="ARBA00006774"/>
    </source>
</evidence>
<dbReference type="InterPro" id="IPR002813">
    <property type="entry name" value="Arg_biosynth_ArgJ"/>
</dbReference>
<dbReference type="RefSeq" id="WP_104724994.1">
    <property type="nucleotide sequence ID" value="NZ_LR134518.1"/>
</dbReference>
<proteinExistence type="inferred from homology"/>
<evidence type="ECO:0000256" key="5">
    <source>
        <dbReference type="ARBA" id="ARBA00023315"/>
    </source>
</evidence>
<organism evidence="6 7">
    <name type="scientific">Helicobacter cholecystus</name>
    <dbReference type="NCBI Taxonomy" id="45498"/>
    <lineage>
        <taxon>Bacteria</taxon>
        <taxon>Pseudomonadati</taxon>
        <taxon>Campylobacterota</taxon>
        <taxon>Epsilonproteobacteria</taxon>
        <taxon>Campylobacterales</taxon>
        <taxon>Helicobacteraceae</taxon>
        <taxon>Helicobacter</taxon>
    </lineage>
</organism>
<dbReference type="AlphaFoldDB" id="A0A3D8IVT5"/>
<dbReference type="InterPro" id="IPR016117">
    <property type="entry name" value="ArgJ-like_dom_sf"/>
</dbReference>
<evidence type="ECO:0000256" key="4">
    <source>
        <dbReference type="ARBA" id="ARBA00022813"/>
    </source>
</evidence>